<sequence length="497" mass="52433">MRWLAWLLLALLAAPAAAANPGTDGGLAGGRAPDRVLTGQISRADYQTYKSVPFAFPKGADRLLIAIDLDRQEERTVIDIGLEDPNGIRGASGSNKRVILVGETASTPSYLPGAMVPGAWKLLIAVPNIRDGVVATWTARLWFLKPGEPDTPPPTAGRGPGWYRGDLHLHSGQSDGACAPQSGGAKVPCPLFLTLQTAAAHGLDFVSLTEHNSVAHHGPLREAQPYFDRMLLIPGREITTFFGHFNIHGVTRPIDFRIQPGGPVTFDMIADTVHRLGGIVVVNHPRLPSDERCMGCGWTMPAVDPAKVDAIETVNGASVGAVGGAVSGPVDGTPFWRNWVAANGATTALGASDNHDGAARTDTLGVVGRPVTVVFADDLTQPAVLGGIKRGRVFIDTENVPGRHLDFTLRIGGVRTHMGGVAMRGARPVVLDADVAAPAGTILRVIDGDTIVAEHRLSGVRQAIATPLKLAKGRHLLRLAVLRDGQAILMSNAIVVE</sequence>
<keyword evidence="3" id="KW-1185">Reference proteome</keyword>
<comment type="caution">
    <text evidence="2">The sequence shown here is derived from an EMBL/GenBank/DDBJ whole genome shotgun (WGS) entry which is preliminary data.</text>
</comment>
<evidence type="ECO:0000313" key="2">
    <source>
        <dbReference type="EMBL" id="MQT16695.1"/>
    </source>
</evidence>
<dbReference type="SUPFAM" id="SSF89550">
    <property type="entry name" value="PHP domain-like"/>
    <property type="match status" value="1"/>
</dbReference>
<dbReference type="RefSeq" id="WP_152577165.1">
    <property type="nucleotide sequence ID" value="NZ_JAATJI010000001.1"/>
</dbReference>
<dbReference type="Proteomes" id="UP000481327">
    <property type="component" value="Unassembled WGS sequence"/>
</dbReference>
<name>A0A7C9GNE6_9SPHN</name>
<dbReference type="PANTHER" id="PTHR42924:SF3">
    <property type="entry name" value="POLYMERASE_HISTIDINOL PHOSPHATASE N-TERMINAL DOMAIN-CONTAINING PROTEIN"/>
    <property type="match status" value="1"/>
</dbReference>
<feature type="chain" id="PRO_5028967789" evidence="1">
    <location>
        <begin position="19"/>
        <end position="497"/>
    </location>
</feature>
<reference evidence="2 3" key="1">
    <citation type="submission" date="2019-09" db="EMBL/GenBank/DDBJ databases">
        <title>Polymorphobacter sp. isolated from a lake in China.</title>
        <authorList>
            <person name="Liu Z."/>
        </authorList>
    </citation>
    <scope>NUCLEOTIDE SEQUENCE [LARGE SCALE GENOMIC DNA]</scope>
    <source>
        <strain evidence="2 3">D40P</strain>
    </source>
</reference>
<gene>
    <name evidence="2" type="ORF">F3168_05405</name>
</gene>
<dbReference type="AlphaFoldDB" id="A0A7C9GNE6"/>
<dbReference type="InterPro" id="IPR016195">
    <property type="entry name" value="Pol/histidinol_Pase-like"/>
</dbReference>
<evidence type="ECO:0000313" key="3">
    <source>
        <dbReference type="Proteomes" id="UP000481327"/>
    </source>
</evidence>
<dbReference type="GO" id="GO:0035312">
    <property type="term" value="F:5'-3' DNA exonuclease activity"/>
    <property type="evidence" value="ECO:0007669"/>
    <property type="project" value="TreeGrafter"/>
</dbReference>
<accession>A0A7C9GNE6</accession>
<evidence type="ECO:0000256" key="1">
    <source>
        <dbReference type="SAM" id="SignalP"/>
    </source>
</evidence>
<dbReference type="NCBIfam" id="NF038032">
    <property type="entry name" value="CehA_McbA_metalo"/>
    <property type="match status" value="1"/>
</dbReference>
<dbReference type="EMBL" id="WIOL01000002">
    <property type="protein sequence ID" value="MQT16695.1"/>
    <property type="molecule type" value="Genomic_DNA"/>
</dbReference>
<dbReference type="GO" id="GO:0004534">
    <property type="term" value="F:5'-3' RNA exonuclease activity"/>
    <property type="evidence" value="ECO:0007669"/>
    <property type="project" value="TreeGrafter"/>
</dbReference>
<organism evidence="2 3">
    <name type="scientific">Sandarakinorhabdus fusca</name>
    <dbReference type="NCBI Taxonomy" id="1439888"/>
    <lineage>
        <taxon>Bacteria</taxon>
        <taxon>Pseudomonadati</taxon>
        <taxon>Pseudomonadota</taxon>
        <taxon>Alphaproteobacteria</taxon>
        <taxon>Sphingomonadales</taxon>
        <taxon>Sphingosinicellaceae</taxon>
        <taxon>Sandarakinorhabdus</taxon>
    </lineage>
</organism>
<dbReference type="Gene3D" id="3.20.20.140">
    <property type="entry name" value="Metal-dependent hydrolases"/>
    <property type="match status" value="1"/>
</dbReference>
<dbReference type="PANTHER" id="PTHR42924">
    <property type="entry name" value="EXONUCLEASE"/>
    <property type="match status" value="1"/>
</dbReference>
<dbReference type="InterPro" id="IPR052018">
    <property type="entry name" value="PHP_domain"/>
</dbReference>
<feature type="signal peptide" evidence="1">
    <location>
        <begin position="1"/>
        <end position="18"/>
    </location>
</feature>
<keyword evidence="1" id="KW-0732">Signal</keyword>
<protein>
    <submittedName>
        <fullName evidence="2">PHP domain-containing protein</fullName>
    </submittedName>
</protein>
<dbReference type="OrthoDB" id="9804333at2"/>
<proteinExistence type="predicted"/>